<proteinExistence type="predicted"/>
<dbReference type="Proteomes" id="UP000231019">
    <property type="component" value="Unassembled WGS sequence"/>
</dbReference>
<keyword evidence="3" id="KW-0256">Endoplasmic reticulum</keyword>
<dbReference type="GO" id="GO:0034975">
    <property type="term" value="P:protein folding in endoplasmic reticulum"/>
    <property type="evidence" value="ECO:0007669"/>
    <property type="project" value="TreeGrafter"/>
</dbReference>
<sequence length="229" mass="25346">MDTLDDDDLWRIDLFEVLGVSQEADKDEIRAAYKKLAKQFHPDRFPAGSKEQEEAKERFSMINRANDVLFNDVKKAQYLDTRRLLAEHLVAAQNAAAAAAAETAPAAAAPAAAPAAAKAEPHSQISAEEYKKKQADEAYQEGQALMRKNLLDEAITAFQRAISTSPNIAKYHAALGQAYTNKGWKGMAQSALKQALVLDPKDPTARKLFEPEKPKKKGFMDSIKELFKK</sequence>
<dbReference type="InterPro" id="IPR019734">
    <property type="entry name" value="TPR_rpt"/>
</dbReference>
<comment type="caution">
    <text evidence="7">The sequence shown here is derived from an EMBL/GenBank/DDBJ whole genome shotgun (WGS) entry which is preliminary data.</text>
</comment>
<dbReference type="PRINTS" id="PR00625">
    <property type="entry name" value="JDOMAIN"/>
</dbReference>
<dbReference type="CDD" id="cd06257">
    <property type="entry name" value="DnaJ"/>
    <property type="match status" value="1"/>
</dbReference>
<feature type="domain" description="J" evidence="6">
    <location>
        <begin position="13"/>
        <end position="82"/>
    </location>
</feature>
<gene>
    <name evidence="7" type="ORF">COW36_11825</name>
</gene>
<evidence type="ECO:0000256" key="3">
    <source>
        <dbReference type="ARBA" id="ARBA00022824"/>
    </source>
</evidence>
<dbReference type="InterPro" id="IPR018253">
    <property type="entry name" value="DnaJ_domain_CS"/>
</dbReference>
<dbReference type="PROSITE" id="PS00636">
    <property type="entry name" value="DNAJ_1"/>
    <property type="match status" value="1"/>
</dbReference>
<protein>
    <recommendedName>
        <fullName evidence="6">J domain-containing protein</fullName>
    </recommendedName>
</protein>
<feature type="region of interest" description="Disordered" evidence="5">
    <location>
        <begin position="112"/>
        <end position="134"/>
    </location>
</feature>
<keyword evidence="4" id="KW-0802">TPR repeat</keyword>
<dbReference type="PROSITE" id="PS50076">
    <property type="entry name" value="DNAJ_2"/>
    <property type="match status" value="1"/>
</dbReference>
<dbReference type="PANTHER" id="PTHR44140:SF2">
    <property type="entry name" value="LD25575P"/>
    <property type="match status" value="1"/>
</dbReference>
<evidence type="ECO:0000313" key="8">
    <source>
        <dbReference type="Proteomes" id="UP000231019"/>
    </source>
</evidence>
<dbReference type="GO" id="GO:0051787">
    <property type="term" value="F:misfolded protein binding"/>
    <property type="evidence" value="ECO:0007669"/>
    <property type="project" value="TreeGrafter"/>
</dbReference>
<evidence type="ECO:0000256" key="5">
    <source>
        <dbReference type="SAM" id="MobiDB-lite"/>
    </source>
</evidence>
<evidence type="ECO:0000256" key="2">
    <source>
        <dbReference type="ARBA" id="ARBA00022729"/>
    </source>
</evidence>
<accession>A0A2M7G3K8</accession>
<dbReference type="InterPro" id="IPR011990">
    <property type="entry name" value="TPR-like_helical_dom_sf"/>
</dbReference>
<comment type="subcellular location">
    <subcellularLocation>
        <location evidence="1">Endoplasmic reticulum</location>
    </subcellularLocation>
</comment>
<feature type="repeat" description="TPR" evidence="4">
    <location>
        <begin position="135"/>
        <end position="168"/>
    </location>
</feature>
<evidence type="ECO:0000256" key="1">
    <source>
        <dbReference type="ARBA" id="ARBA00004240"/>
    </source>
</evidence>
<keyword evidence="2" id="KW-0732">Signal</keyword>
<evidence type="ECO:0000313" key="7">
    <source>
        <dbReference type="EMBL" id="PIW16452.1"/>
    </source>
</evidence>
<dbReference type="Pfam" id="PF13414">
    <property type="entry name" value="TPR_11"/>
    <property type="match status" value="1"/>
</dbReference>
<dbReference type="Pfam" id="PF00226">
    <property type="entry name" value="DnaJ"/>
    <property type="match status" value="1"/>
</dbReference>
<evidence type="ECO:0000256" key="4">
    <source>
        <dbReference type="PROSITE-ProRule" id="PRU00339"/>
    </source>
</evidence>
<dbReference type="SMART" id="SM00271">
    <property type="entry name" value="DnaJ"/>
    <property type="match status" value="1"/>
</dbReference>
<dbReference type="SUPFAM" id="SSF46565">
    <property type="entry name" value="Chaperone J-domain"/>
    <property type="match status" value="1"/>
</dbReference>
<dbReference type="PANTHER" id="PTHR44140">
    <property type="entry name" value="LD25575P"/>
    <property type="match status" value="1"/>
</dbReference>
<dbReference type="InterPro" id="IPR036869">
    <property type="entry name" value="J_dom_sf"/>
</dbReference>
<name>A0A2M7G3K8_9BACT</name>
<dbReference type="EMBL" id="PFFQ01000037">
    <property type="protein sequence ID" value="PIW16452.1"/>
    <property type="molecule type" value="Genomic_DNA"/>
</dbReference>
<dbReference type="InterPro" id="IPR001623">
    <property type="entry name" value="DnaJ_domain"/>
</dbReference>
<organism evidence="7 8">
    <name type="scientific">bacterium (Candidatus Blackallbacteria) CG17_big_fil_post_rev_8_21_14_2_50_48_46</name>
    <dbReference type="NCBI Taxonomy" id="2014261"/>
    <lineage>
        <taxon>Bacteria</taxon>
        <taxon>Candidatus Blackallbacteria</taxon>
    </lineage>
</organism>
<dbReference type="AlphaFoldDB" id="A0A2M7G3K8"/>
<dbReference type="Gene3D" id="1.10.287.110">
    <property type="entry name" value="DnaJ domain"/>
    <property type="match status" value="1"/>
</dbReference>
<dbReference type="GO" id="GO:0051087">
    <property type="term" value="F:protein-folding chaperone binding"/>
    <property type="evidence" value="ECO:0007669"/>
    <property type="project" value="TreeGrafter"/>
</dbReference>
<dbReference type="SUPFAM" id="SSF48452">
    <property type="entry name" value="TPR-like"/>
    <property type="match status" value="1"/>
</dbReference>
<dbReference type="Gene3D" id="1.25.40.10">
    <property type="entry name" value="Tetratricopeptide repeat domain"/>
    <property type="match status" value="1"/>
</dbReference>
<evidence type="ECO:0000259" key="6">
    <source>
        <dbReference type="PROSITE" id="PS50076"/>
    </source>
</evidence>
<dbReference type="SMART" id="SM00028">
    <property type="entry name" value="TPR"/>
    <property type="match status" value="2"/>
</dbReference>
<dbReference type="PROSITE" id="PS50005">
    <property type="entry name" value="TPR"/>
    <property type="match status" value="2"/>
</dbReference>
<dbReference type="InterPro" id="IPR051727">
    <property type="entry name" value="DnaJ_C3_Co-chaperones"/>
</dbReference>
<reference evidence="7 8" key="1">
    <citation type="submission" date="2017-09" db="EMBL/GenBank/DDBJ databases">
        <title>Depth-based differentiation of microbial function through sediment-hosted aquifers and enrichment of novel symbionts in the deep terrestrial subsurface.</title>
        <authorList>
            <person name="Probst A.J."/>
            <person name="Ladd B."/>
            <person name="Jarett J.K."/>
            <person name="Geller-Mcgrath D.E."/>
            <person name="Sieber C.M."/>
            <person name="Emerson J.B."/>
            <person name="Anantharaman K."/>
            <person name="Thomas B.C."/>
            <person name="Malmstrom R."/>
            <person name="Stieglmeier M."/>
            <person name="Klingl A."/>
            <person name="Woyke T."/>
            <person name="Ryan C.M."/>
            <person name="Banfield J.F."/>
        </authorList>
    </citation>
    <scope>NUCLEOTIDE SEQUENCE [LARGE SCALE GENOMIC DNA]</scope>
    <source>
        <strain evidence="7">CG17_big_fil_post_rev_8_21_14_2_50_48_46</strain>
    </source>
</reference>
<feature type="repeat" description="TPR" evidence="4">
    <location>
        <begin position="169"/>
        <end position="202"/>
    </location>
</feature>